<protein>
    <submittedName>
        <fullName evidence="1">Uncharacterized protein</fullName>
    </submittedName>
</protein>
<dbReference type="AlphaFoldDB" id="A0AAV3RY14"/>
<proteinExistence type="predicted"/>
<dbReference type="Proteomes" id="UP001454036">
    <property type="component" value="Unassembled WGS sequence"/>
</dbReference>
<gene>
    <name evidence="1" type="ORF">LIER_33122</name>
</gene>
<organism evidence="1 2">
    <name type="scientific">Lithospermum erythrorhizon</name>
    <name type="common">Purple gromwell</name>
    <name type="synonym">Lithospermum officinale var. erythrorhizon</name>
    <dbReference type="NCBI Taxonomy" id="34254"/>
    <lineage>
        <taxon>Eukaryota</taxon>
        <taxon>Viridiplantae</taxon>
        <taxon>Streptophyta</taxon>
        <taxon>Embryophyta</taxon>
        <taxon>Tracheophyta</taxon>
        <taxon>Spermatophyta</taxon>
        <taxon>Magnoliopsida</taxon>
        <taxon>eudicotyledons</taxon>
        <taxon>Gunneridae</taxon>
        <taxon>Pentapetalae</taxon>
        <taxon>asterids</taxon>
        <taxon>lamiids</taxon>
        <taxon>Boraginales</taxon>
        <taxon>Boraginaceae</taxon>
        <taxon>Boraginoideae</taxon>
        <taxon>Lithospermeae</taxon>
        <taxon>Lithospermum</taxon>
    </lineage>
</organism>
<keyword evidence="2" id="KW-1185">Reference proteome</keyword>
<reference evidence="1 2" key="1">
    <citation type="submission" date="2024-01" db="EMBL/GenBank/DDBJ databases">
        <title>The complete chloroplast genome sequence of Lithospermum erythrorhizon: insights into the phylogenetic relationship among Boraginaceae species and the maternal lineages of purple gromwells.</title>
        <authorList>
            <person name="Okada T."/>
            <person name="Watanabe K."/>
        </authorList>
    </citation>
    <scope>NUCLEOTIDE SEQUENCE [LARGE SCALE GENOMIC DNA]</scope>
</reference>
<sequence length="130" mass="14371">MMASFFTLHSDSGVSLHIDPESPRSLRDLKDEVAAEKAIQASLYVYDCSDAVMKAFCDYWSPSTNSPLTSAYHLLALSSADSLVLITDWINSWSESPRRYVGPQVTGVGRGKTSSLVGFRTVPPHREWDS</sequence>
<comment type="caution">
    <text evidence="1">The sequence shown here is derived from an EMBL/GenBank/DDBJ whole genome shotgun (WGS) entry which is preliminary data.</text>
</comment>
<name>A0AAV3RY14_LITER</name>
<accession>A0AAV3RY14</accession>
<evidence type="ECO:0000313" key="2">
    <source>
        <dbReference type="Proteomes" id="UP001454036"/>
    </source>
</evidence>
<dbReference type="EMBL" id="BAABME010013118">
    <property type="protein sequence ID" value="GAA0185834.1"/>
    <property type="molecule type" value="Genomic_DNA"/>
</dbReference>
<evidence type="ECO:0000313" key="1">
    <source>
        <dbReference type="EMBL" id="GAA0185834.1"/>
    </source>
</evidence>